<dbReference type="GO" id="GO:0006351">
    <property type="term" value="P:DNA-templated transcription"/>
    <property type="evidence" value="ECO:0007669"/>
    <property type="project" value="InterPro"/>
</dbReference>
<evidence type="ECO:0000256" key="6">
    <source>
        <dbReference type="ARBA" id="ARBA00023242"/>
    </source>
</evidence>
<dbReference type="GO" id="GO:0008270">
    <property type="term" value="F:zinc ion binding"/>
    <property type="evidence" value="ECO:0007669"/>
    <property type="project" value="InterPro"/>
</dbReference>
<dbReference type="InterPro" id="IPR036864">
    <property type="entry name" value="Zn2-C6_fun-type_DNA-bd_sf"/>
</dbReference>
<dbReference type="AlphaFoldDB" id="A0A6G1HED7"/>
<dbReference type="PROSITE" id="PS00463">
    <property type="entry name" value="ZN2_CY6_FUNGAL_1"/>
    <property type="match status" value="1"/>
</dbReference>
<keyword evidence="2" id="KW-0862">Zinc</keyword>
<proteinExistence type="predicted"/>
<feature type="compositionally biased region" description="Polar residues" evidence="7">
    <location>
        <begin position="1"/>
        <end position="13"/>
    </location>
</feature>
<dbReference type="Gene3D" id="4.10.240.10">
    <property type="entry name" value="Zn(2)-C6 fungal-type DNA-binding domain"/>
    <property type="match status" value="1"/>
</dbReference>
<evidence type="ECO:0000313" key="9">
    <source>
        <dbReference type="EMBL" id="KAF1991543.1"/>
    </source>
</evidence>
<dbReference type="CDD" id="cd00067">
    <property type="entry name" value="GAL4"/>
    <property type="match status" value="1"/>
</dbReference>
<feature type="region of interest" description="Disordered" evidence="7">
    <location>
        <begin position="1"/>
        <end position="28"/>
    </location>
</feature>
<evidence type="ECO:0000313" key="10">
    <source>
        <dbReference type="Proteomes" id="UP000800041"/>
    </source>
</evidence>
<keyword evidence="3" id="KW-0805">Transcription regulation</keyword>
<dbReference type="OrthoDB" id="4236860at2759"/>
<keyword evidence="6" id="KW-0539">Nucleus</keyword>
<dbReference type="SMART" id="SM00066">
    <property type="entry name" value="GAL4"/>
    <property type="match status" value="1"/>
</dbReference>
<dbReference type="SUPFAM" id="SSF57701">
    <property type="entry name" value="Zn2/Cys6 DNA-binding domain"/>
    <property type="match status" value="1"/>
</dbReference>
<keyword evidence="5" id="KW-0804">Transcription</keyword>
<dbReference type="EMBL" id="ML977139">
    <property type="protein sequence ID" value="KAF1991543.1"/>
    <property type="molecule type" value="Genomic_DNA"/>
</dbReference>
<dbReference type="CDD" id="cd12148">
    <property type="entry name" value="fungal_TF_MHR"/>
    <property type="match status" value="1"/>
</dbReference>
<evidence type="ECO:0000256" key="2">
    <source>
        <dbReference type="ARBA" id="ARBA00022833"/>
    </source>
</evidence>
<dbReference type="Pfam" id="PF04082">
    <property type="entry name" value="Fungal_trans"/>
    <property type="match status" value="1"/>
</dbReference>
<feature type="domain" description="Zn(2)-C6 fungal-type" evidence="8">
    <location>
        <begin position="36"/>
        <end position="68"/>
    </location>
</feature>
<dbReference type="GO" id="GO:0001228">
    <property type="term" value="F:DNA-binding transcription activator activity, RNA polymerase II-specific"/>
    <property type="evidence" value="ECO:0007669"/>
    <property type="project" value="TreeGrafter"/>
</dbReference>
<evidence type="ECO:0000256" key="7">
    <source>
        <dbReference type="SAM" id="MobiDB-lite"/>
    </source>
</evidence>
<evidence type="ECO:0000256" key="1">
    <source>
        <dbReference type="ARBA" id="ARBA00022723"/>
    </source>
</evidence>
<keyword evidence="4" id="KW-0238">DNA-binding</keyword>
<dbReference type="PROSITE" id="PS50048">
    <property type="entry name" value="ZN2_CY6_FUNGAL_2"/>
    <property type="match status" value="1"/>
</dbReference>
<reference evidence="9" key="1">
    <citation type="journal article" date="2020" name="Stud. Mycol.">
        <title>101 Dothideomycetes genomes: a test case for predicting lifestyles and emergence of pathogens.</title>
        <authorList>
            <person name="Haridas S."/>
            <person name="Albert R."/>
            <person name="Binder M."/>
            <person name="Bloem J."/>
            <person name="Labutti K."/>
            <person name="Salamov A."/>
            <person name="Andreopoulos B."/>
            <person name="Baker S."/>
            <person name="Barry K."/>
            <person name="Bills G."/>
            <person name="Bluhm B."/>
            <person name="Cannon C."/>
            <person name="Castanera R."/>
            <person name="Culley D."/>
            <person name="Daum C."/>
            <person name="Ezra D."/>
            <person name="Gonzalez J."/>
            <person name="Henrissat B."/>
            <person name="Kuo A."/>
            <person name="Liang C."/>
            <person name="Lipzen A."/>
            <person name="Lutzoni F."/>
            <person name="Magnuson J."/>
            <person name="Mondo S."/>
            <person name="Nolan M."/>
            <person name="Ohm R."/>
            <person name="Pangilinan J."/>
            <person name="Park H.-J."/>
            <person name="Ramirez L."/>
            <person name="Alfaro M."/>
            <person name="Sun H."/>
            <person name="Tritt A."/>
            <person name="Yoshinaga Y."/>
            <person name="Zwiers L.-H."/>
            <person name="Turgeon B."/>
            <person name="Goodwin S."/>
            <person name="Spatafora J."/>
            <person name="Crous P."/>
            <person name="Grigoriev I."/>
        </authorList>
    </citation>
    <scope>NUCLEOTIDE SEQUENCE</scope>
    <source>
        <strain evidence="9">CBS 113979</strain>
    </source>
</reference>
<evidence type="ECO:0000256" key="4">
    <source>
        <dbReference type="ARBA" id="ARBA00023125"/>
    </source>
</evidence>
<organism evidence="9 10">
    <name type="scientific">Aulographum hederae CBS 113979</name>
    <dbReference type="NCBI Taxonomy" id="1176131"/>
    <lineage>
        <taxon>Eukaryota</taxon>
        <taxon>Fungi</taxon>
        <taxon>Dikarya</taxon>
        <taxon>Ascomycota</taxon>
        <taxon>Pezizomycotina</taxon>
        <taxon>Dothideomycetes</taxon>
        <taxon>Pleosporomycetidae</taxon>
        <taxon>Aulographales</taxon>
        <taxon>Aulographaceae</taxon>
    </lineage>
</organism>
<dbReference type="InterPro" id="IPR007219">
    <property type="entry name" value="XnlR_reg_dom"/>
</dbReference>
<keyword evidence="1" id="KW-0479">Metal-binding</keyword>
<dbReference type="GO" id="GO:0005634">
    <property type="term" value="C:nucleus"/>
    <property type="evidence" value="ECO:0007669"/>
    <property type="project" value="TreeGrafter"/>
</dbReference>
<dbReference type="InterPro" id="IPR051430">
    <property type="entry name" value="Fungal_TF_Env_Response"/>
</dbReference>
<dbReference type="InterPro" id="IPR001138">
    <property type="entry name" value="Zn2Cys6_DnaBD"/>
</dbReference>
<gene>
    <name evidence="9" type="ORF">K402DRAFT_346291</name>
</gene>
<sequence length="761" mass="86089">MSFSIRSMQTQFSLRRPGSPNDALGGEAKRRRKAYSCTDCRRRKLKCDRAFPSCGRCSKAGNAETCVYSFMPDEADVQNASDPGQKVAVDSALHVSSRGPDMSFRAPDTTITSKLIEQDCRIQALESQVRLLEFSLNHASRLDESLIKRGQSPPHYENGLSTESEVKDQETMFFRGKGFKTQFFGASGPAIEMVHFSELQSFMTSAHPMKDTPQSNTSHLHAVRRILKRKERGLFNAPGDPSRMFDLLPTKAETDYLVRLYLDQFENAYRVLHIPTFRTEYCELWNDPQQARPCFLAILLLVLAITRPCSTIHELLFVGESSVARFKAVQWAATVEQWLESQSYKHATLEVFQIRCLLFMVKQLNIIKRKQLWSASRELANIGLTAGLHRNPNLLKDKTSPFDKEMRARLWATMVELELQASINRGFASSLANIASDCPAPLNIHDEDFHPHSTELPKSKPPHQYTRTSYLHLSQQTVHLRIALTTRINDTFTSTSFEEVLRTEEKINTCLNNIPEWPEDQIHESDRPHSRTTQALLDIQLRLFVAMFHAPFARQANSSTRYRYSRSTCLDSSSIILDYHERFLSESNFSLCLPRSDVIRAAGTICHNLFLSNTTQTSRLTPTTNAMIKQVEKALELQEQCIMRIGQGMHQYYTLSAALGVLKSAMFPKDGVDHRKEAVDRSVTLYNTILTTQDPNYVPPGADDLGEITKLNGITAEGTQSGFDVSAPLISGALELPTLQYDDLTSMWATDDFWNLGINGF</sequence>
<name>A0A6G1HED7_9PEZI</name>
<dbReference type="PANTHER" id="PTHR31944">
    <property type="entry name" value="HEME-RESPONSIVE ZINC FINGER TRANSCRIPTION FACTOR HAP1"/>
    <property type="match status" value="1"/>
</dbReference>
<evidence type="ECO:0000259" key="8">
    <source>
        <dbReference type="PROSITE" id="PS50048"/>
    </source>
</evidence>
<dbReference type="PANTHER" id="PTHR31944:SF130">
    <property type="entry name" value="ZN(II)2CYS6 TRANSCRIPTION FACTO (EUROFUNG)"/>
    <property type="match status" value="1"/>
</dbReference>
<dbReference type="Pfam" id="PF00172">
    <property type="entry name" value="Zn_clus"/>
    <property type="match status" value="1"/>
</dbReference>
<evidence type="ECO:0000256" key="3">
    <source>
        <dbReference type="ARBA" id="ARBA00023015"/>
    </source>
</evidence>
<protein>
    <recommendedName>
        <fullName evidence="8">Zn(2)-C6 fungal-type domain-containing protein</fullName>
    </recommendedName>
</protein>
<dbReference type="Proteomes" id="UP000800041">
    <property type="component" value="Unassembled WGS sequence"/>
</dbReference>
<dbReference type="GO" id="GO:0000978">
    <property type="term" value="F:RNA polymerase II cis-regulatory region sequence-specific DNA binding"/>
    <property type="evidence" value="ECO:0007669"/>
    <property type="project" value="TreeGrafter"/>
</dbReference>
<keyword evidence="10" id="KW-1185">Reference proteome</keyword>
<accession>A0A6G1HED7</accession>
<evidence type="ECO:0000256" key="5">
    <source>
        <dbReference type="ARBA" id="ARBA00023163"/>
    </source>
</evidence>